<keyword evidence="7" id="KW-0408">Iron</keyword>
<gene>
    <name evidence="10" type="ORF">Ddye_031354</name>
</gene>
<dbReference type="Gene3D" id="1.10.630.10">
    <property type="entry name" value="Cytochrome P450"/>
    <property type="match status" value="1"/>
</dbReference>
<protein>
    <submittedName>
        <fullName evidence="10">Uncharacterized protein</fullName>
    </submittedName>
</protein>
<evidence type="ECO:0000256" key="5">
    <source>
        <dbReference type="ARBA" id="ARBA00022723"/>
    </source>
</evidence>
<comment type="caution">
    <text evidence="10">The sequence shown here is derived from an EMBL/GenBank/DDBJ whole genome shotgun (WGS) entry which is preliminary data.</text>
</comment>
<sequence length="115" mass="13538">MPLAQRCSDNEDEAGEVRKSVNALNQLGSKFNVSDTIWFCKNLDLQGFGKKLKDARDKYDVMMDRIMKEHELVRKKKNYKDETTKDWLDIFLDIYEDGNAEIRLTRENIKAFIMV</sequence>
<accession>A0AAD9TI87</accession>
<keyword evidence="4" id="KW-0349">Heme</keyword>
<dbReference type="PANTHER" id="PTHR47943:SF8">
    <property type="entry name" value="CYTOCHROME P450"/>
    <property type="match status" value="1"/>
</dbReference>
<dbReference type="SUPFAM" id="SSF48264">
    <property type="entry name" value="Cytochrome P450"/>
    <property type="match status" value="1"/>
</dbReference>
<dbReference type="PANTHER" id="PTHR47943">
    <property type="entry name" value="CYTOCHROME P450 93A3-LIKE"/>
    <property type="match status" value="1"/>
</dbReference>
<dbReference type="GO" id="GO:0020037">
    <property type="term" value="F:heme binding"/>
    <property type="evidence" value="ECO:0007669"/>
    <property type="project" value="InterPro"/>
</dbReference>
<evidence type="ECO:0000256" key="8">
    <source>
        <dbReference type="ARBA" id="ARBA00023033"/>
    </source>
</evidence>
<dbReference type="GO" id="GO:0016705">
    <property type="term" value="F:oxidoreductase activity, acting on paired donors, with incorporation or reduction of molecular oxygen"/>
    <property type="evidence" value="ECO:0007669"/>
    <property type="project" value="InterPro"/>
</dbReference>
<comment type="similarity">
    <text evidence="3">Belongs to the cytochrome P450 family.</text>
</comment>
<evidence type="ECO:0000256" key="2">
    <source>
        <dbReference type="ARBA" id="ARBA00004370"/>
    </source>
</evidence>
<dbReference type="EMBL" id="JANJYI010000009">
    <property type="protein sequence ID" value="KAK2636562.1"/>
    <property type="molecule type" value="Genomic_DNA"/>
</dbReference>
<evidence type="ECO:0000256" key="3">
    <source>
        <dbReference type="ARBA" id="ARBA00010617"/>
    </source>
</evidence>
<comment type="cofactor">
    <cofactor evidence="1">
        <name>heme</name>
        <dbReference type="ChEBI" id="CHEBI:30413"/>
    </cofactor>
</comment>
<dbReference type="InterPro" id="IPR036396">
    <property type="entry name" value="Cyt_P450_sf"/>
</dbReference>
<evidence type="ECO:0000256" key="9">
    <source>
        <dbReference type="ARBA" id="ARBA00023136"/>
    </source>
</evidence>
<dbReference type="Proteomes" id="UP001280121">
    <property type="component" value="Unassembled WGS sequence"/>
</dbReference>
<keyword evidence="5" id="KW-0479">Metal-binding</keyword>
<keyword evidence="9" id="KW-0472">Membrane</keyword>
<evidence type="ECO:0000256" key="4">
    <source>
        <dbReference type="ARBA" id="ARBA00022617"/>
    </source>
</evidence>
<name>A0AAD9TI87_9ROSI</name>
<evidence type="ECO:0000313" key="11">
    <source>
        <dbReference type="Proteomes" id="UP001280121"/>
    </source>
</evidence>
<evidence type="ECO:0000313" key="10">
    <source>
        <dbReference type="EMBL" id="KAK2636562.1"/>
    </source>
</evidence>
<evidence type="ECO:0000256" key="6">
    <source>
        <dbReference type="ARBA" id="ARBA00023002"/>
    </source>
</evidence>
<reference evidence="10" key="1">
    <citation type="journal article" date="2023" name="Plant J.">
        <title>Genome sequences and population genomics provide insights into the demographic history, inbreeding, and mutation load of two 'living fossil' tree species of Dipteronia.</title>
        <authorList>
            <person name="Feng Y."/>
            <person name="Comes H.P."/>
            <person name="Chen J."/>
            <person name="Zhu S."/>
            <person name="Lu R."/>
            <person name="Zhang X."/>
            <person name="Li P."/>
            <person name="Qiu J."/>
            <person name="Olsen K.M."/>
            <person name="Qiu Y."/>
        </authorList>
    </citation>
    <scope>NUCLEOTIDE SEQUENCE</scope>
    <source>
        <strain evidence="10">KIB01</strain>
    </source>
</reference>
<keyword evidence="6" id="KW-0560">Oxidoreductase</keyword>
<dbReference type="GO" id="GO:0016020">
    <property type="term" value="C:membrane"/>
    <property type="evidence" value="ECO:0007669"/>
    <property type="project" value="UniProtKB-SubCell"/>
</dbReference>
<evidence type="ECO:0000256" key="7">
    <source>
        <dbReference type="ARBA" id="ARBA00023004"/>
    </source>
</evidence>
<proteinExistence type="inferred from homology"/>
<keyword evidence="8" id="KW-0503">Monooxygenase</keyword>
<organism evidence="10 11">
    <name type="scientific">Dipteronia dyeriana</name>
    <dbReference type="NCBI Taxonomy" id="168575"/>
    <lineage>
        <taxon>Eukaryota</taxon>
        <taxon>Viridiplantae</taxon>
        <taxon>Streptophyta</taxon>
        <taxon>Embryophyta</taxon>
        <taxon>Tracheophyta</taxon>
        <taxon>Spermatophyta</taxon>
        <taxon>Magnoliopsida</taxon>
        <taxon>eudicotyledons</taxon>
        <taxon>Gunneridae</taxon>
        <taxon>Pentapetalae</taxon>
        <taxon>rosids</taxon>
        <taxon>malvids</taxon>
        <taxon>Sapindales</taxon>
        <taxon>Sapindaceae</taxon>
        <taxon>Hippocastanoideae</taxon>
        <taxon>Acereae</taxon>
        <taxon>Dipteronia</taxon>
    </lineage>
</organism>
<dbReference type="GO" id="GO:0004497">
    <property type="term" value="F:monooxygenase activity"/>
    <property type="evidence" value="ECO:0007669"/>
    <property type="project" value="UniProtKB-KW"/>
</dbReference>
<comment type="subcellular location">
    <subcellularLocation>
        <location evidence="2">Membrane</location>
    </subcellularLocation>
</comment>
<evidence type="ECO:0000256" key="1">
    <source>
        <dbReference type="ARBA" id="ARBA00001971"/>
    </source>
</evidence>
<keyword evidence="11" id="KW-1185">Reference proteome</keyword>
<dbReference type="AlphaFoldDB" id="A0AAD9TI87"/>
<dbReference type="GO" id="GO:0005506">
    <property type="term" value="F:iron ion binding"/>
    <property type="evidence" value="ECO:0007669"/>
    <property type="project" value="InterPro"/>
</dbReference>